<keyword evidence="2" id="KW-1185">Reference proteome</keyword>
<reference evidence="2" key="1">
    <citation type="journal article" date="2014" name="Proc. Natl. Acad. Sci. U.S.A.">
        <title>Extensive sampling of basidiomycete genomes demonstrates inadequacy of the white-rot/brown-rot paradigm for wood decay fungi.</title>
        <authorList>
            <person name="Riley R."/>
            <person name="Salamov A.A."/>
            <person name="Brown D.W."/>
            <person name="Nagy L.G."/>
            <person name="Floudas D."/>
            <person name="Held B.W."/>
            <person name="Levasseur A."/>
            <person name="Lombard V."/>
            <person name="Morin E."/>
            <person name="Otillar R."/>
            <person name="Lindquist E.A."/>
            <person name="Sun H."/>
            <person name="LaButti K.M."/>
            <person name="Schmutz J."/>
            <person name="Jabbour D."/>
            <person name="Luo H."/>
            <person name="Baker S.E."/>
            <person name="Pisabarro A.G."/>
            <person name="Walton J.D."/>
            <person name="Blanchette R.A."/>
            <person name="Henrissat B."/>
            <person name="Martin F."/>
            <person name="Cullen D."/>
            <person name="Hibbett D.S."/>
            <person name="Grigoriev I.V."/>
        </authorList>
    </citation>
    <scope>NUCLEOTIDE SEQUENCE [LARGE SCALE GENOMIC DNA]</scope>
    <source>
        <strain evidence="2">MUCL 33604</strain>
    </source>
</reference>
<sequence>MSEIGVGLWIPTIPDVRRVSPSMSKHTHILSLANTFPLSHTAHGSRPMTSAPVETVSLLEANSKPFRSPQQSIRPTSLSLCSNPPLSPNFHREVWWSVLLGERKVGR</sequence>
<protein>
    <submittedName>
        <fullName evidence="1">Uncharacterized protein</fullName>
    </submittedName>
</protein>
<dbReference type="InParanoid" id="A0A067P722"/>
<dbReference type="EMBL" id="KL197779">
    <property type="protein sequence ID" value="KDQ49620.1"/>
    <property type="molecule type" value="Genomic_DNA"/>
</dbReference>
<dbReference type="Proteomes" id="UP000027265">
    <property type="component" value="Unassembled WGS sequence"/>
</dbReference>
<dbReference type="AlphaFoldDB" id="A0A067P722"/>
<accession>A0A067P722</accession>
<organism evidence="1 2">
    <name type="scientific">Jaapia argillacea MUCL 33604</name>
    <dbReference type="NCBI Taxonomy" id="933084"/>
    <lineage>
        <taxon>Eukaryota</taxon>
        <taxon>Fungi</taxon>
        <taxon>Dikarya</taxon>
        <taxon>Basidiomycota</taxon>
        <taxon>Agaricomycotina</taxon>
        <taxon>Agaricomycetes</taxon>
        <taxon>Agaricomycetidae</taxon>
        <taxon>Jaapiales</taxon>
        <taxon>Jaapiaceae</taxon>
        <taxon>Jaapia</taxon>
    </lineage>
</organism>
<dbReference type="HOGENOM" id="CLU_2210446_0_0_1"/>
<gene>
    <name evidence="1" type="ORF">JAAARDRAFT_63629</name>
</gene>
<evidence type="ECO:0000313" key="1">
    <source>
        <dbReference type="EMBL" id="KDQ49620.1"/>
    </source>
</evidence>
<name>A0A067P722_9AGAM</name>
<proteinExistence type="predicted"/>
<evidence type="ECO:0000313" key="2">
    <source>
        <dbReference type="Proteomes" id="UP000027265"/>
    </source>
</evidence>